<reference evidence="10" key="2">
    <citation type="journal article" date="2015" name="J. Proteomics">
        <title>Sexual differences in the sialomes of the zebra tick, Rhipicephalus pulchellus.</title>
        <authorList>
            <person name="Tan A.W."/>
            <person name="Francischetti I.M."/>
            <person name="Slovak M."/>
            <person name="Kini R.M."/>
            <person name="Ribeiro J.M."/>
        </authorList>
    </citation>
    <scope>NUCLEOTIDE SEQUENCE</scope>
    <source>
        <tissue evidence="10">Salivary gland</tissue>
    </source>
</reference>
<dbReference type="GO" id="GO:0005634">
    <property type="term" value="C:nucleus"/>
    <property type="evidence" value="ECO:0007669"/>
    <property type="project" value="UniProtKB-SubCell"/>
</dbReference>
<feature type="compositionally biased region" description="Low complexity" evidence="8">
    <location>
        <begin position="214"/>
        <end position="230"/>
    </location>
</feature>
<evidence type="ECO:0000256" key="1">
    <source>
        <dbReference type="ARBA" id="ARBA00004123"/>
    </source>
</evidence>
<dbReference type="CDD" id="cd12643">
    <property type="entry name" value="RRM_CFIm68"/>
    <property type="match status" value="1"/>
</dbReference>
<dbReference type="Pfam" id="PF00076">
    <property type="entry name" value="RRM_1"/>
    <property type="match status" value="1"/>
</dbReference>
<feature type="compositionally biased region" description="Pro residues" evidence="8">
    <location>
        <begin position="269"/>
        <end position="354"/>
    </location>
</feature>
<evidence type="ECO:0000313" key="10">
    <source>
        <dbReference type="EMBL" id="JAA59551.1"/>
    </source>
</evidence>
<dbReference type="SMART" id="SM00360">
    <property type="entry name" value="RRM"/>
    <property type="match status" value="1"/>
</dbReference>
<comment type="similarity">
    <text evidence="2">Belongs to the RRM CPSF6/7 family.</text>
</comment>
<evidence type="ECO:0000256" key="8">
    <source>
        <dbReference type="SAM" id="MobiDB-lite"/>
    </source>
</evidence>
<keyword evidence="4" id="KW-0507">mRNA processing</keyword>
<keyword evidence="5 7" id="KW-0694">RNA-binding</keyword>
<feature type="region of interest" description="Disordered" evidence="8">
    <location>
        <begin position="562"/>
        <end position="633"/>
    </location>
</feature>
<dbReference type="PROSITE" id="PS50102">
    <property type="entry name" value="RRM"/>
    <property type="match status" value="1"/>
</dbReference>
<evidence type="ECO:0000259" key="9">
    <source>
        <dbReference type="PROSITE" id="PS50102"/>
    </source>
</evidence>
<accession>L7M5J3</accession>
<evidence type="ECO:0000256" key="6">
    <source>
        <dbReference type="ARBA" id="ARBA00023242"/>
    </source>
</evidence>
<feature type="compositionally biased region" description="Basic and acidic residues" evidence="8">
    <location>
        <begin position="571"/>
        <end position="633"/>
    </location>
</feature>
<feature type="domain" description="RRM" evidence="9">
    <location>
        <begin position="66"/>
        <end position="146"/>
    </location>
</feature>
<feature type="region of interest" description="Disordered" evidence="8">
    <location>
        <begin position="186"/>
        <end position="497"/>
    </location>
</feature>
<keyword evidence="6" id="KW-0539">Nucleus</keyword>
<comment type="subcellular location">
    <subcellularLocation>
        <location evidence="1">Nucleus</location>
    </subcellularLocation>
</comment>
<organism evidence="10">
    <name type="scientific">Rhipicephalus pulchellus</name>
    <name type="common">Yellow backed tick</name>
    <name type="synonym">Dermacentor pulchellus</name>
    <dbReference type="NCBI Taxonomy" id="72859"/>
    <lineage>
        <taxon>Eukaryota</taxon>
        <taxon>Metazoa</taxon>
        <taxon>Ecdysozoa</taxon>
        <taxon>Arthropoda</taxon>
        <taxon>Chelicerata</taxon>
        <taxon>Arachnida</taxon>
        <taxon>Acari</taxon>
        <taxon>Parasitiformes</taxon>
        <taxon>Ixodida</taxon>
        <taxon>Ixodoidea</taxon>
        <taxon>Ixodidae</taxon>
        <taxon>Rhipicephalinae</taxon>
        <taxon>Rhipicephalus</taxon>
        <taxon>Rhipicephalus</taxon>
    </lineage>
</organism>
<dbReference type="InterPro" id="IPR034769">
    <property type="entry name" value="CPSF6_RRM"/>
</dbReference>
<evidence type="ECO:0000256" key="4">
    <source>
        <dbReference type="ARBA" id="ARBA00022664"/>
    </source>
</evidence>
<proteinExistence type="evidence at transcript level"/>
<evidence type="ECO:0000256" key="5">
    <source>
        <dbReference type="ARBA" id="ARBA00022884"/>
    </source>
</evidence>
<dbReference type="Gene3D" id="3.30.70.330">
    <property type="match status" value="1"/>
</dbReference>
<dbReference type="AlphaFoldDB" id="L7M5J3"/>
<evidence type="ECO:0000256" key="3">
    <source>
        <dbReference type="ARBA" id="ARBA00016259"/>
    </source>
</evidence>
<dbReference type="InterPro" id="IPR000504">
    <property type="entry name" value="RRM_dom"/>
</dbReference>
<feature type="compositionally biased region" description="Basic and acidic residues" evidence="8">
    <location>
        <begin position="196"/>
        <end position="205"/>
    </location>
</feature>
<dbReference type="GO" id="GO:0006397">
    <property type="term" value="P:mRNA processing"/>
    <property type="evidence" value="ECO:0007669"/>
    <property type="project" value="UniProtKB-KW"/>
</dbReference>
<feature type="compositionally biased region" description="Pro residues" evidence="8">
    <location>
        <begin position="380"/>
        <end position="420"/>
    </location>
</feature>
<feature type="compositionally biased region" description="Low complexity" evidence="8">
    <location>
        <begin position="471"/>
        <end position="484"/>
    </location>
</feature>
<evidence type="ECO:0000256" key="2">
    <source>
        <dbReference type="ARBA" id="ARBA00006265"/>
    </source>
</evidence>
<dbReference type="InterPro" id="IPR012677">
    <property type="entry name" value="Nucleotide-bd_a/b_plait_sf"/>
</dbReference>
<dbReference type="EMBL" id="GACK01005483">
    <property type="protein sequence ID" value="JAA59551.1"/>
    <property type="molecule type" value="mRNA"/>
</dbReference>
<sequence>MADGVDIDLYADDLEQDFNQEGYNEHDANVDLYDDVIAAPSSDGNTDEVPGIGNQSQGNSHPSKRVALYIGNLTWWTTDQDVTDAISAVGVNDVLDIKFFENRANGQSKGFCIVTLGSDSAVRAVMEKLPKKDLHGQNPVVTTCSRQHLNHFEMQSRKPSQGASSQSREYDEFYRGERRMDRYMGKYDRNSVGYDGKGRGERGDPYHLGGGNDRGPPSSRLGPRGPSPQGRSERSRPFPSQGRMPPVGPPLIGQAPPPPQYTPGAPSHNYPPPPMRLGGPPPPQVHPPGPPPPLRPPPPQSGPPPPLPANLQGPPPPTGAVPPRTGPPPPSLLRMPPPRGPPPPLGAPRGPPLIPDHRGPPPVTNEWERPPAGLHTLPPVSQPPPHPGGVPPGPAPPGMPPNRLPPPVVPAPNVPPPAPHVNPAFFPQHAGLPPPPTSTQPSDPYGRPPPTQYTHDYRGPTSDSHPYSVDPRSMMPASSSMPSRQDPLNPPINESEFEEIMSRNRTVSSSAIARAVADASTGEFASAIETLVTAISLIKQSKVANDDRCKILISSLQDTLHGIESKSYSTRSKDRPRSRERDRSRERSSRREKSSRRDRSRSRERDYRDRSRERDRYHEDRYRDKEREHRSRH</sequence>
<dbReference type="InterPro" id="IPR057951">
    <property type="entry name" value="CPSF6/7_RSLD_N"/>
</dbReference>
<dbReference type="SUPFAM" id="SSF54928">
    <property type="entry name" value="RNA-binding domain, RBD"/>
    <property type="match status" value="1"/>
</dbReference>
<protein>
    <recommendedName>
        <fullName evidence="3">Cleavage and polyadenylation specificity factor subunit 6</fullName>
    </recommendedName>
</protein>
<dbReference type="PANTHER" id="PTHR23204">
    <property type="entry name" value="CLEAVAGE AND POLYADENYLATION SPECIFIC FACTOR"/>
    <property type="match status" value="1"/>
</dbReference>
<evidence type="ECO:0000256" key="7">
    <source>
        <dbReference type="PROSITE-ProRule" id="PRU00176"/>
    </source>
</evidence>
<feature type="region of interest" description="Disordered" evidence="8">
    <location>
        <begin position="37"/>
        <end position="62"/>
    </location>
</feature>
<reference evidence="10" key="1">
    <citation type="submission" date="2012-11" db="EMBL/GenBank/DDBJ databases">
        <authorList>
            <person name="Lucero-Rivera Y.E."/>
            <person name="Tovar-Ramirez D."/>
        </authorList>
    </citation>
    <scope>NUCLEOTIDE SEQUENCE</scope>
    <source>
        <tissue evidence="10">Salivary gland</tissue>
    </source>
</reference>
<name>L7M5J3_RHIPC</name>
<dbReference type="InterPro" id="IPR034772">
    <property type="entry name" value="CPSF6/7"/>
</dbReference>
<dbReference type="InterPro" id="IPR035979">
    <property type="entry name" value="RBD_domain_sf"/>
</dbReference>
<dbReference type="GO" id="GO:0003723">
    <property type="term" value="F:RNA binding"/>
    <property type="evidence" value="ECO:0007669"/>
    <property type="project" value="UniProtKB-UniRule"/>
</dbReference>
<dbReference type="Pfam" id="PF25524">
    <property type="entry name" value="RSLD_CPSF6"/>
    <property type="match status" value="1"/>
</dbReference>